<gene>
    <name evidence="3" type="ORF">GGQ80_000490</name>
</gene>
<dbReference type="InterPro" id="IPR001447">
    <property type="entry name" value="Arylamine_N-AcTrfase"/>
</dbReference>
<reference evidence="3 4" key="1">
    <citation type="submission" date="2020-08" db="EMBL/GenBank/DDBJ databases">
        <title>Genomic Encyclopedia of Type Strains, Phase IV (KMG-IV): sequencing the most valuable type-strain genomes for metagenomic binning, comparative biology and taxonomic classification.</title>
        <authorList>
            <person name="Goeker M."/>
        </authorList>
    </citation>
    <scope>NUCLEOTIDE SEQUENCE [LARGE SCALE GENOMIC DNA]</scope>
    <source>
        <strain evidence="3 4">YC6723</strain>
    </source>
</reference>
<dbReference type="Proteomes" id="UP000529795">
    <property type="component" value="Unassembled WGS sequence"/>
</dbReference>
<dbReference type="Pfam" id="PF00797">
    <property type="entry name" value="Acetyltransf_2"/>
    <property type="match status" value="1"/>
</dbReference>
<sequence>MSFALQPYLERIGMPARPTLDAAGLQRLQFAHRTAIPFENLDIRLGRGIAIDSVSVFAKLVGQRRGGYCFEQNRLFLDALADLGFEARPLLARVWLGAEATPPLTHTLSLVTLGGAPWIADAGFGGSYAPVMPLVDGAAATAPDGATFRLSHEDGEWTLWREGDPATTDGRNTAPGWQRQFSFTTAEVPDADLMMGNWWTQSHPDSRFVRHVIASIILPHGFAKLTDRSYARMAAGEGSDAEITDPRVYRMRMSLMFGIDLTPEELAGLGLF</sequence>
<dbReference type="Gene3D" id="3.30.2140.10">
    <property type="entry name" value="Arylamine N-acetyltransferase"/>
    <property type="match status" value="1"/>
</dbReference>
<dbReference type="PANTHER" id="PTHR11786">
    <property type="entry name" value="N-HYDROXYARYLAMINE O-ACETYLTRANSFERASE"/>
    <property type="match status" value="1"/>
</dbReference>
<dbReference type="AlphaFoldDB" id="A0A840FA12"/>
<dbReference type="PRINTS" id="PR01543">
    <property type="entry name" value="ANATRNSFRASE"/>
</dbReference>
<keyword evidence="4" id="KW-1185">Reference proteome</keyword>
<organism evidence="3 4">
    <name type="scientific">Sphingomonas jinjuensis</name>
    <dbReference type="NCBI Taxonomy" id="535907"/>
    <lineage>
        <taxon>Bacteria</taxon>
        <taxon>Pseudomonadati</taxon>
        <taxon>Pseudomonadota</taxon>
        <taxon>Alphaproteobacteria</taxon>
        <taxon>Sphingomonadales</taxon>
        <taxon>Sphingomonadaceae</taxon>
        <taxon>Sphingomonas</taxon>
    </lineage>
</organism>
<comment type="similarity">
    <text evidence="1 2">Belongs to the arylamine N-acetyltransferase family.</text>
</comment>
<evidence type="ECO:0000256" key="2">
    <source>
        <dbReference type="RuleBase" id="RU003452"/>
    </source>
</evidence>
<dbReference type="EMBL" id="JACIEV010000001">
    <property type="protein sequence ID" value="MBB4152614.1"/>
    <property type="molecule type" value="Genomic_DNA"/>
</dbReference>
<dbReference type="Gene3D" id="2.40.128.150">
    <property type="entry name" value="Cysteine proteinases"/>
    <property type="match status" value="1"/>
</dbReference>
<keyword evidence="3" id="KW-0808">Transferase</keyword>
<protein>
    <submittedName>
        <fullName evidence="3">N-hydroxyarylamine O-acetyltransferase</fullName>
        <ecNumber evidence="3">2.3.1.118</ecNumber>
    </submittedName>
</protein>
<dbReference type="GO" id="GO:0046990">
    <property type="term" value="F:N-hydroxyarylamine O-acetyltransferase activity"/>
    <property type="evidence" value="ECO:0007669"/>
    <property type="project" value="UniProtKB-EC"/>
</dbReference>
<dbReference type="PANTHER" id="PTHR11786:SF0">
    <property type="entry name" value="ARYLAMINE N-ACETYLTRANSFERASE 4-RELATED"/>
    <property type="match status" value="1"/>
</dbReference>
<comment type="caution">
    <text evidence="3">The sequence shown here is derived from an EMBL/GenBank/DDBJ whole genome shotgun (WGS) entry which is preliminary data.</text>
</comment>
<evidence type="ECO:0000313" key="3">
    <source>
        <dbReference type="EMBL" id="MBB4152614.1"/>
    </source>
</evidence>
<keyword evidence="3" id="KW-0012">Acyltransferase</keyword>
<dbReference type="InterPro" id="IPR038765">
    <property type="entry name" value="Papain-like_cys_pep_sf"/>
</dbReference>
<evidence type="ECO:0000256" key="1">
    <source>
        <dbReference type="ARBA" id="ARBA00006547"/>
    </source>
</evidence>
<name>A0A840FA12_9SPHN</name>
<accession>A0A840FA12</accession>
<evidence type="ECO:0000313" key="4">
    <source>
        <dbReference type="Proteomes" id="UP000529795"/>
    </source>
</evidence>
<proteinExistence type="inferred from homology"/>
<dbReference type="SUPFAM" id="SSF54001">
    <property type="entry name" value="Cysteine proteinases"/>
    <property type="match status" value="1"/>
</dbReference>
<dbReference type="EC" id="2.3.1.118" evidence="3"/>